<dbReference type="InterPro" id="IPR000601">
    <property type="entry name" value="PKD_dom"/>
</dbReference>
<protein>
    <submittedName>
        <fullName evidence="4">Gliding motility-associated-like protein</fullName>
    </submittedName>
</protein>
<proteinExistence type="predicted"/>
<dbReference type="RefSeq" id="WP_183759563.1">
    <property type="nucleotide sequence ID" value="NZ_BMHZ01000002.1"/>
</dbReference>
<dbReference type="CDD" id="cd00146">
    <property type="entry name" value="PKD"/>
    <property type="match status" value="1"/>
</dbReference>
<reference evidence="3" key="1">
    <citation type="journal article" date="2014" name="Int. J. Syst. Evol. Microbiol.">
        <title>Complete genome of a new Firmicutes species belonging to the dominant human colonic microbiota ('Ruminococcus bicirculans') reveals two chromosomes and a selective capacity to utilize plant glucans.</title>
        <authorList>
            <consortium name="NISC Comparative Sequencing Program"/>
            <person name="Wegmann U."/>
            <person name="Louis P."/>
            <person name="Goesmann A."/>
            <person name="Henrissat B."/>
            <person name="Duncan S.H."/>
            <person name="Flint H.J."/>
        </authorList>
    </citation>
    <scope>NUCLEOTIDE SEQUENCE</scope>
    <source>
        <strain evidence="3">CGMCC 1.15287</strain>
    </source>
</reference>
<evidence type="ECO:0000313" key="6">
    <source>
        <dbReference type="Proteomes" id="UP000642938"/>
    </source>
</evidence>
<dbReference type="Proteomes" id="UP000532273">
    <property type="component" value="Unassembled WGS sequence"/>
</dbReference>
<dbReference type="InterPro" id="IPR026341">
    <property type="entry name" value="T9SS_type_B"/>
</dbReference>
<organism evidence="4 5">
    <name type="scientific">Pedobacter zeae</name>
    <dbReference type="NCBI Taxonomy" id="1737356"/>
    <lineage>
        <taxon>Bacteria</taxon>
        <taxon>Pseudomonadati</taxon>
        <taxon>Bacteroidota</taxon>
        <taxon>Sphingobacteriia</taxon>
        <taxon>Sphingobacteriales</taxon>
        <taxon>Sphingobacteriaceae</taxon>
        <taxon>Pedobacter</taxon>
    </lineage>
</organism>
<dbReference type="EMBL" id="JACIEF010000001">
    <property type="protein sequence ID" value="MBB4106281.1"/>
    <property type="molecule type" value="Genomic_DNA"/>
</dbReference>
<dbReference type="EMBL" id="BMHZ01000002">
    <property type="protein sequence ID" value="GGH00683.1"/>
    <property type="molecule type" value="Genomic_DNA"/>
</dbReference>
<feature type="domain" description="PKD" evidence="2">
    <location>
        <begin position="533"/>
        <end position="569"/>
    </location>
</feature>
<evidence type="ECO:0000313" key="4">
    <source>
        <dbReference type="EMBL" id="MBB4106281.1"/>
    </source>
</evidence>
<sequence>MLLRLLLFLFFGLFIVKVLAQAPANDDVKTAIPIKNTTVYCSNDAAFNNVNATPSGYRKGNFWNSEGKDIWFSFTAVGTDITATVTGQSALNSNTLVNPLVAFYTYKDNLLVEQIGSMTSENNITTAYKGGLLIGETYYLRISAENDATGSFKLCVNSYNPPNKPGQDFSSASPLCSKDSFTELKIAGAGMNNREAAGTCLSTESNSAWYTWIAANNGTLGFTITPTAVTDDIDWVLFDLGPSASAAAPSSVNAIRCAAGSGVDCNPRYYITGANSTSVDLTERGGCSPNQDGFVKAVDMIEGHQYALLIDNFSNRNNGFTLAFDGNGEFAGPKSAIDVKTEDACLSTQKFIFSATASNYSSLKWSFGEGASITNASTVGPFEITYNTPGTKTVVLETISVKGCRVVNSYTFYVALKPEKPIISANRSNFCLGGTMELSIAEVKDATYQWTGPANFSDSTARISVPIRNFDQAGDYTVTVKVGDCYSEAAIINIPAIVKNPVANFNTDPIVPGKFAAPVPITFLNRSRDADYFEWNFGDNETSTDYQPTHVYQKKGNYTVTLNAFTNNGCVDIFRLDNLVVLDGGMLQIPNSFSPNGDGINDLLNVNVSNLKRYSFKIFNRYGDQVFFTTNIFDSWDGTWRNKPVPVGAYYYVLNGTDVFNKEVRFTGSITLIR</sequence>
<dbReference type="AlphaFoldDB" id="A0A7W6P4U3"/>
<reference evidence="6" key="2">
    <citation type="journal article" date="2019" name="Int. J. Syst. Evol. Microbiol.">
        <title>The Global Catalogue of Microorganisms (GCM) 10K type strain sequencing project: providing services to taxonomists for standard genome sequencing and annotation.</title>
        <authorList>
            <consortium name="The Broad Institute Genomics Platform"/>
            <consortium name="The Broad Institute Genome Sequencing Center for Infectious Disease"/>
            <person name="Wu L."/>
            <person name="Ma J."/>
        </authorList>
    </citation>
    <scope>NUCLEOTIDE SEQUENCE [LARGE SCALE GENOMIC DNA]</scope>
    <source>
        <strain evidence="6">CGMCC 1.15287</strain>
    </source>
</reference>
<dbReference type="NCBIfam" id="TIGR04131">
    <property type="entry name" value="Bac_Flav_CTERM"/>
    <property type="match status" value="1"/>
</dbReference>
<evidence type="ECO:0000259" key="2">
    <source>
        <dbReference type="PROSITE" id="PS50093"/>
    </source>
</evidence>
<dbReference type="Proteomes" id="UP000642938">
    <property type="component" value="Unassembled WGS sequence"/>
</dbReference>
<dbReference type="SUPFAM" id="SSF49299">
    <property type="entry name" value="PKD domain"/>
    <property type="match status" value="2"/>
</dbReference>
<dbReference type="PROSITE" id="PS50093">
    <property type="entry name" value="PKD"/>
    <property type="match status" value="2"/>
</dbReference>
<dbReference type="SMART" id="SM00089">
    <property type="entry name" value="PKD"/>
    <property type="match status" value="2"/>
</dbReference>
<dbReference type="InterPro" id="IPR022409">
    <property type="entry name" value="PKD/Chitinase_dom"/>
</dbReference>
<dbReference type="InterPro" id="IPR013783">
    <property type="entry name" value="Ig-like_fold"/>
</dbReference>
<name>A0A7W6P4U3_9SPHI</name>
<feature type="domain" description="PKD" evidence="2">
    <location>
        <begin position="332"/>
        <end position="414"/>
    </location>
</feature>
<reference evidence="4 5" key="3">
    <citation type="submission" date="2020-08" db="EMBL/GenBank/DDBJ databases">
        <title>Genomic Encyclopedia of Type Strains, Phase IV (KMG-IV): sequencing the most valuable type-strain genomes for metagenomic binning, comparative biology and taxonomic classification.</title>
        <authorList>
            <person name="Goeker M."/>
        </authorList>
    </citation>
    <scope>NUCLEOTIDE SEQUENCE [LARGE SCALE GENOMIC DNA]</scope>
    <source>
        <strain evidence="4 5">DSM 100774</strain>
    </source>
</reference>
<dbReference type="Gene3D" id="2.60.40.10">
    <property type="entry name" value="Immunoglobulins"/>
    <property type="match status" value="3"/>
</dbReference>
<accession>A0A7W6P4U3</accession>
<feature type="signal peptide" evidence="1">
    <location>
        <begin position="1"/>
        <end position="20"/>
    </location>
</feature>
<evidence type="ECO:0000256" key="1">
    <source>
        <dbReference type="SAM" id="SignalP"/>
    </source>
</evidence>
<comment type="caution">
    <text evidence="4">The sequence shown here is derived from an EMBL/GenBank/DDBJ whole genome shotgun (WGS) entry which is preliminary data.</text>
</comment>
<evidence type="ECO:0000313" key="3">
    <source>
        <dbReference type="EMBL" id="GGH00683.1"/>
    </source>
</evidence>
<keyword evidence="1" id="KW-0732">Signal</keyword>
<gene>
    <name evidence="3" type="ORF">GCM10007422_14090</name>
    <name evidence="4" type="ORF">GGQ60_000241</name>
</gene>
<feature type="chain" id="PRO_5031402490" evidence="1">
    <location>
        <begin position="21"/>
        <end position="674"/>
    </location>
</feature>
<dbReference type="Pfam" id="PF13585">
    <property type="entry name" value="CHU_C"/>
    <property type="match status" value="1"/>
</dbReference>
<keyword evidence="6" id="KW-1185">Reference proteome</keyword>
<dbReference type="InterPro" id="IPR035986">
    <property type="entry name" value="PKD_dom_sf"/>
</dbReference>
<reference evidence="3" key="4">
    <citation type="submission" date="2024-05" db="EMBL/GenBank/DDBJ databases">
        <authorList>
            <person name="Sun Q."/>
            <person name="Zhou Y."/>
        </authorList>
    </citation>
    <scope>NUCLEOTIDE SEQUENCE</scope>
    <source>
        <strain evidence="3">CGMCC 1.15287</strain>
    </source>
</reference>
<evidence type="ECO:0000313" key="5">
    <source>
        <dbReference type="Proteomes" id="UP000532273"/>
    </source>
</evidence>
<dbReference type="Pfam" id="PF18911">
    <property type="entry name" value="PKD_4"/>
    <property type="match status" value="1"/>
</dbReference>